<dbReference type="InterPro" id="IPR000792">
    <property type="entry name" value="Tscrpt_reg_LuxR_C"/>
</dbReference>
<keyword evidence="7" id="KW-1185">Reference proteome</keyword>
<evidence type="ECO:0000313" key="6">
    <source>
        <dbReference type="EMBL" id="MBE9031373.1"/>
    </source>
</evidence>
<proteinExistence type="predicted"/>
<dbReference type="SMART" id="SM00448">
    <property type="entry name" value="REC"/>
    <property type="match status" value="1"/>
</dbReference>
<dbReference type="Gene3D" id="3.40.50.2300">
    <property type="match status" value="1"/>
</dbReference>
<dbReference type="GO" id="GO:0000160">
    <property type="term" value="P:phosphorelay signal transduction system"/>
    <property type="evidence" value="ECO:0007669"/>
    <property type="project" value="InterPro"/>
</dbReference>
<dbReference type="Pfam" id="PF00196">
    <property type="entry name" value="GerE"/>
    <property type="match status" value="1"/>
</dbReference>
<dbReference type="SUPFAM" id="SSF46894">
    <property type="entry name" value="C-terminal effector domain of the bipartite response regulators"/>
    <property type="match status" value="1"/>
</dbReference>
<feature type="domain" description="Response regulatory" evidence="5">
    <location>
        <begin position="6"/>
        <end position="131"/>
    </location>
</feature>
<reference evidence="6" key="1">
    <citation type="submission" date="2020-10" db="EMBL/GenBank/DDBJ databases">
        <authorList>
            <person name="Castelo-Branco R."/>
            <person name="Eusebio N."/>
            <person name="Adriana R."/>
            <person name="Vieira A."/>
            <person name="Brugerolle De Fraissinette N."/>
            <person name="Rezende De Castro R."/>
            <person name="Schneider M.P."/>
            <person name="Vasconcelos V."/>
            <person name="Leao P.N."/>
        </authorList>
    </citation>
    <scope>NUCLEOTIDE SEQUENCE</scope>
    <source>
        <strain evidence="6">LEGE 11480</strain>
    </source>
</reference>
<dbReference type="CDD" id="cd06170">
    <property type="entry name" value="LuxR_C_like"/>
    <property type="match status" value="1"/>
</dbReference>
<dbReference type="Pfam" id="PF00072">
    <property type="entry name" value="Response_reg"/>
    <property type="match status" value="1"/>
</dbReference>
<evidence type="ECO:0000256" key="3">
    <source>
        <dbReference type="PROSITE-ProRule" id="PRU00169"/>
    </source>
</evidence>
<dbReference type="InterPro" id="IPR016032">
    <property type="entry name" value="Sig_transdc_resp-reg_C-effctor"/>
</dbReference>
<dbReference type="AlphaFoldDB" id="A0A928VPD4"/>
<dbReference type="SUPFAM" id="SSF52172">
    <property type="entry name" value="CheY-like"/>
    <property type="match status" value="1"/>
</dbReference>
<dbReference type="InterPro" id="IPR001789">
    <property type="entry name" value="Sig_transdc_resp-reg_receiver"/>
</dbReference>
<comment type="caution">
    <text evidence="6">The sequence shown here is derived from an EMBL/GenBank/DDBJ whole genome shotgun (WGS) entry which is preliminary data.</text>
</comment>
<dbReference type="Proteomes" id="UP000625316">
    <property type="component" value="Unassembled WGS sequence"/>
</dbReference>
<protein>
    <submittedName>
        <fullName evidence="6">Response regulator transcription factor</fullName>
    </submittedName>
</protein>
<evidence type="ECO:0000256" key="1">
    <source>
        <dbReference type="ARBA" id="ARBA00022553"/>
    </source>
</evidence>
<dbReference type="PANTHER" id="PTHR43214">
    <property type="entry name" value="TWO-COMPONENT RESPONSE REGULATOR"/>
    <property type="match status" value="1"/>
</dbReference>
<dbReference type="CDD" id="cd17535">
    <property type="entry name" value="REC_NarL-like"/>
    <property type="match status" value="1"/>
</dbReference>
<keyword evidence="2" id="KW-0238">DNA-binding</keyword>
<dbReference type="PANTHER" id="PTHR43214:SF43">
    <property type="entry name" value="TWO-COMPONENT RESPONSE REGULATOR"/>
    <property type="match status" value="1"/>
</dbReference>
<dbReference type="EMBL" id="JADEXQ010000061">
    <property type="protein sequence ID" value="MBE9031373.1"/>
    <property type="molecule type" value="Genomic_DNA"/>
</dbReference>
<evidence type="ECO:0000259" key="5">
    <source>
        <dbReference type="PROSITE" id="PS50110"/>
    </source>
</evidence>
<dbReference type="InterPro" id="IPR039420">
    <property type="entry name" value="WalR-like"/>
</dbReference>
<accession>A0A928VPD4</accession>
<keyword evidence="1 3" id="KW-0597">Phosphoprotein</keyword>
<dbReference type="InterPro" id="IPR011006">
    <property type="entry name" value="CheY-like_superfamily"/>
</dbReference>
<dbReference type="InterPro" id="IPR058245">
    <property type="entry name" value="NreC/VraR/RcsB-like_REC"/>
</dbReference>
<dbReference type="GO" id="GO:0003677">
    <property type="term" value="F:DNA binding"/>
    <property type="evidence" value="ECO:0007669"/>
    <property type="project" value="UniProtKB-KW"/>
</dbReference>
<dbReference type="PROSITE" id="PS00622">
    <property type="entry name" value="HTH_LUXR_1"/>
    <property type="match status" value="1"/>
</dbReference>
<dbReference type="Gene3D" id="1.10.10.10">
    <property type="entry name" value="Winged helix-like DNA-binding domain superfamily/Winged helix DNA-binding domain"/>
    <property type="match status" value="1"/>
</dbReference>
<feature type="domain" description="HTH luxR-type" evidence="4">
    <location>
        <begin position="202"/>
        <end position="267"/>
    </location>
</feature>
<dbReference type="PRINTS" id="PR00038">
    <property type="entry name" value="HTHLUXR"/>
</dbReference>
<dbReference type="GO" id="GO:0006355">
    <property type="term" value="P:regulation of DNA-templated transcription"/>
    <property type="evidence" value="ECO:0007669"/>
    <property type="project" value="InterPro"/>
</dbReference>
<evidence type="ECO:0000259" key="4">
    <source>
        <dbReference type="PROSITE" id="PS50043"/>
    </source>
</evidence>
<dbReference type="SMART" id="SM00421">
    <property type="entry name" value="HTH_LUXR"/>
    <property type="match status" value="1"/>
</dbReference>
<evidence type="ECO:0000313" key="7">
    <source>
        <dbReference type="Proteomes" id="UP000625316"/>
    </source>
</evidence>
<dbReference type="PROSITE" id="PS50110">
    <property type="entry name" value="RESPONSE_REGULATORY"/>
    <property type="match status" value="1"/>
</dbReference>
<evidence type="ECO:0000256" key="2">
    <source>
        <dbReference type="ARBA" id="ARBA00023125"/>
    </source>
</evidence>
<gene>
    <name evidence="6" type="ORF">IQ266_16690</name>
</gene>
<sequence length="270" mass="29733">MSEHVKILIVEQHNLSRVGLSAALQRVEGFEVVGEAATAEQALEQLLLHQPDVTILDIDLPDYDGIELIRVYRHEQLRLGKSASDIQGSFLILTTHNHASSVMAAFAAGADSYTLKDTSLSQLIEAIRITHEGSSWIDPKIARLVLQETRKASQRSRAPKINMDTHDSVDALNNSVLPAELMTEIEMSTTIAIKALKPEYQEVIDSYPLTEREMEVLELIVCGCTNNGIAQQLNVTPGTVKTHVRNILVKLCAHDRTQAAVRALRAGLIS</sequence>
<dbReference type="PROSITE" id="PS50043">
    <property type="entry name" value="HTH_LUXR_2"/>
    <property type="match status" value="1"/>
</dbReference>
<dbReference type="InterPro" id="IPR036388">
    <property type="entry name" value="WH-like_DNA-bd_sf"/>
</dbReference>
<organism evidence="6 7">
    <name type="scientific">Romeriopsis navalis LEGE 11480</name>
    <dbReference type="NCBI Taxonomy" id="2777977"/>
    <lineage>
        <taxon>Bacteria</taxon>
        <taxon>Bacillati</taxon>
        <taxon>Cyanobacteriota</taxon>
        <taxon>Cyanophyceae</taxon>
        <taxon>Leptolyngbyales</taxon>
        <taxon>Leptolyngbyaceae</taxon>
        <taxon>Romeriopsis</taxon>
        <taxon>Romeriopsis navalis</taxon>
    </lineage>
</organism>
<name>A0A928VPD4_9CYAN</name>
<feature type="modified residue" description="4-aspartylphosphate" evidence="3">
    <location>
        <position position="57"/>
    </location>
</feature>